<sequence>MQSSMAQDDLHRSNPPSIAPDAPLSDYEIRKKPWKYIGYRGYSDFISSEDDFFVLRRFDVLNVRVALALQDELSVLEEDLSRLDNRNDLVANIAKKLAQYNTFILQQSSLRKYSQAPKRDVKSIKTWHSNLNDRVIADEERTYLERMDDLICVVQRDKTPLRRLIDKSQRLRTLSIWRHKTKSPPDYDAGHVAYYSDERIDRFASAVIVVVGITMLITPIWILQAMETLKTKLVVITVFILAFLLILSFFMVSKPFEALGATAAYAAVLMVFIQFGKA</sequence>
<feature type="domain" description="DUF6594" evidence="3">
    <location>
        <begin position="39"/>
        <end position="270"/>
    </location>
</feature>
<proteinExistence type="predicted"/>
<name>A0ABR1GNG6_9HYPO</name>
<dbReference type="PANTHER" id="PTHR34502">
    <property type="entry name" value="DUF6594 DOMAIN-CONTAINING PROTEIN-RELATED"/>
    <property type="match status" value="1"/>
</dbReference>
<feature type="region of interest" description="Disordered" evidence="1">
    <location>
        <begin position="1"/>
        <end position="24"/>
    </location>
</feature>
<protein>
    <recommendedName>
        <fullName evidence="3">DUF6594 domain-containing protein</fullName>
    </recommendedName>
</protein>
<feature type="transmembrane region" description="Helical" evidence="2">
    <location>
        <begin position="203"/>
        <end position="221"/>
    </location>
</feature>
<accession>A0ABR1GNG6</accession>
<dbReference type="InterPro" id="IPR046529">
    <property type="entry name" value="DUF6594"/>
</dbReference>
<keyword evidence="2" id="KW-0472">Membrane</keyword>
<dbReference type="EMBL" id="JAZAVJ010000247">
    <property type="protein sequence ID" value="KAK7403419.1"/>
    <property type="molecule type" value="Genomic_DNA"/>
</dbReference>
<dbReference type="Pfam" id="PF20237">
    <property type="entry name" value="DUF6594"/>
    <property type="match status" value="1"/>
</dbReference>
<keyword evidence="5" id="KW-1185">Reference proteome</keyword>
<comment type="caution">
    <text evidence="4">The sequence shown here is derived from an EMBL/GenBank/DDBJ whole genome shotgun (WGS) entry which is preliminary data.</text>
</comment>
<organism evidence="4 5">
    <name type="scientific">Neonectria punicea</name>
    <dbReference type="NCBI Taxonomy" id="979145"/>
    <lineage>
        <taxon>Eukaryota</taxon>
        <taxon>Fungi</taxon>
        <taxon>Dikarya</taxon>
        <taxon>Ascomycota</taxon>
        <taxon>Pezizomycotina</taxon>
        <taxon>Sordariomycetes</taxon>
        <taxon>Hypocreomycetidae</taxon>
        <taxon>Hypocreales</taxon>
        <taxon>Nectriaceae</taxon>
        <taxon>Neonectria</taxon>
    </lineage>
</organism>
<evidence type="ECO:0000313" key="4">
    <source>
        <dbReference type="EMBL" id="KAK7403419.1"/>
    </source>
</evidence>
<keyword evidence="2" id="KW-0812">Transmembrane</keyword>
<evidence type="ECO:0000313" key="5">
    <source>
        <dbReference type="Proteomes" id="UP001498476"/>
    </source>
</evidence>
<evidence type="ECO:0000256" key="1">
    <source>
        <dbReference type="SAM" id="MobiDB-lite"/>
    </source>
</evidence>
<dbReference type="Proteomes" id="UP001498476">
    <property type="component" value="Unassembled WGS sequence"/>
</dbReference>
<gene>
    <name evidence="4" type="ORF">QQX98_010832</name>
</gene>
<dbReference type="PANTHER" id="PTHR34502:SF4">
    <property type="entry name" value="DUF6594 DOMAIN-CONTAINING PROTEIN"/>
    <property type="match status" value="1"/>
</dbReference>
<evidence type="ECO:0000256" key="2">
    <source>
        <dbReference type="SAM" id="Phobius"/>
    </source>
</evidence>
<feature type="transmembrane region" description="Helical" evidence="2">
    <location>
        <begin position="258"/>
        <end position="276"/>
    </location>
</feature>
<evidence type="ECO:0000259" key="3">
    <source>
        <dbReference type="Pfam" id="PF20237"/>
    </source>
</evidence>
<keyword evidence="2" id="KW-1133">Transmembrane helix</keyword>
<reference evidence="4 5" key="1">
    <citation type="journal article" date="2025" name="Microbiol. Resour. Announc.">
        <title>Draft genome sequences for Neonectria magnoliae and Neonectria punicea, canker pathogens of Liriodendron tulipifera and Acer saccharum in West Virginia.</title>
        <authorList>
            <person name="Petronek H.M."/>
            <person name="Kasson M.T."/>
            <person name="Metheny A.M."/>
            <person name="Stauder C.M."/>
            <person name="Lovett B."/>
            <person name="Lynch S.C."/>
            <person name="Garnas J.R."/>
            <person name="Kasson L.R."/>
            <person name="Stajich J.E."/>
        </authorList>
    </citation>
    <scope>NUCLEOTIDE SEQUENCE [LARGE SCALE GENOMIC DNA]</scope>
    <source>
        <strain evidence="4 5">NRRL 64653</strain>
    </source>
</reference>
<feature type="transmembrane region" description="Helical" evidence="2">
    <location>
        <begin position="233"/>
        <end position="252"/>
    </location>
</feature>